<protein>
    <submittedName>
        <fullName evidence="1">Uncharacterized protein</fullName>
    </submittedName>
</protein>
<dbReference type="AlphaFoldDB" id="A0A8S1B0X3"/>
<evidence type="ECO:0000313" key="1">
    <source>
        <dbReference type="EMBL" id="CAB3252871.1"/>
    </source>
</evidence>
<dbReference type="OrthoDB" id="6117597at2759"/>
<organism evidence="1 2">
    <name type="scientific">Arctia plantaginis</name>
    <name type="common">Wood tiger moth</name>
    <name type="synonym">Phalaena plantaginis</name>
    <dbReference type="NCBI Taxonomy" id="874455"/>
    <lineage>
        <taxon>Eukaryota</taxon>
        <taxon>Metazoa</taxon>
        <taxon>Ecdysozoa</taxon>
        <taxon>Arthropoda</taxon>
        <taxon>Hexapoda</taxon>
        <taxon>Insecta</taxon>
        <taxon>Pterygota</taxon>
        <taxon>Neoptera</taxon>
        <taxon>Endopterygota</taxon>
        <taxon>Lepidoptera</taxon>
        <taxon>Glossata</taxon>
        <taxon>Ditrysia</taxon>
        <taxon>Noctuoidea</taxon>
        <taxon>Erebidae</taxon>
        <taxon>Arctiinae</taxon>
        <taxon>Arctia</taxon>
    </lineage>
</organism>
<evidence type="ECO:0000313" key="2">
    <source>
        <dbReference type="Proteomes" id="UP000494256"/>
    </source>
</evidence>
<dbReference type="Proteomes" id="UP000494256">
    <property type="component" value="Unassembled WGS sequence"/>
</dbReference>
<dbReference type="EMBL" id="CADEBD010000387">
    <property type="protein sequence ID" value="CAB3252871.1"/>
    <property type="molecule type" value="Genomic_DNA"/>
</dbReference>
<sequence length="120" mass="13381">MEPIQRLPTRYYLRIDYHPTILLCGNDIRLAKSERCPYPWFPNHGPSCSCHPRTHDVSYLVVAENTSAVRSVALLDAMGSRFPNRTACAAVQLQTFAPAPTRVSGPLDGSAFIWQCTNCT</sequence>
<proteinExistence type="predicted"/>
<reference evidence="1 2" key="1">
    <citation type="submission" date="2020-04" db="EMBL/GenBank/DDBJ databases">
        <authorList>
            <person name="Wallbank WR R."/>
            <person name="Pardo Diaz C."/>
            <person name="Kozak K."/>
            <person name="Martin S."/>
            <person name="Jiggins C."/>
            <person name="Moest M."/>
            <person name="Warren A I."/>
            <person name="Byers J.R.P. K."/>
            <person name="Montejo-Kovacevich G."/>
            <person name="Yen C E."/>
        </authorList>
    </citation>
    <scope>NUCLEOTIDE SEQUENCE [LARGE SCALE GENOMIC DNA]</scope>
</reference>
<comment type="caution">
    <text evidence="1">The sequence shown here is derived from an EMBL/GenBank/DDBJ whole genome shotgun (WGS) entry which is preliminary data.</text>
</comment>
<gene>
    <name evidence="1" type="ORF">APLA_LOCUS14147</name>
</gene>
<accession>A0A8S1B0X3</accession>
<name>A0A8S1B0X3_ARCPL</name>